<evidence type="ECO:0000259" key="4">
    <source>
        <dbReference type="PROSITE" id="PS51135"/>
    </source>
</evidence>
<dbReference type="PROSITE" id="PS51135">
    <property type="entry name" value="CIDE_N"/>
    <property type="match status" value="1"/>
</dbReference>
<gene>
    <name evidence="5" type="ORF">RF55_5164</name>
</gene>
<dbReference type="InterPro" id="IPR003508">
    <property type="entry name" value="CIDE-N_dom"/>
</dbReference>
<dbReference type="SMART" id="SM00266">
    <property type="entry name" value="CAD"/>
    <property type="match status" value="1"/>
</dbReference>
<evidence type="ECO:0000256" key="1">
    <source>
        <dbReference type="ARBA" id="ARBA00022703"/>
    </source>
</evidence>
<dbReference type="OrthoDB" id="6475906at2759"/>
<evidence type="ECO:0000313" key="6">
    <source>
        <dbReference type="Proteomes" id="UP000036403"/>
    </source>
</evidence>
<feature type="compositionally biased region" description="Polar residues" evidence="3">
    <location>
        <begin position="146"/>
        <end position="157"/>
    </location>
</feature>
<keyword evidence="6" id="KW-1185">Reference proteome</keyword>
<evidence type="ECO:0000313" key="5">
    <source>
        <dbReference type="EMBL" id="KMQ94670.1"/>
    </source>
</evidence>
<feature type="region of interest" description="Disordered" evidence="3">
    <location>
        <begin position="135"/>
        <end position="164"/>
    </location>
</feature>
<feature type="non-terminal residue" evidence="5">
    <location>
        <position position="1"/>
    </location>
</feature>
<dbReference type="PANTHER" id="PTHR12306:SF22">
    <property type="entry name" value="DNAATION FACTOR-RELATED PROTEIN 2, ISOFORM B"/>
    <property type="match status" value="1"/>
</dbReference>
<organism evidence="5 6">
    <name type="scientific">Lasius niger</name>
    <name type="common">Black garden ant</name>
    <dbReference type="NCBI Taxonomy" id="67767"/>
    <lineage>
        <taxon>Eukaryota</taxon>
        <taxon>Metazoa</taxon>
        <taxon>Ecdysozoa</taxon>
        <taxon>Arthropoda</taxon>
        <taxon>Hexapoda</taxon>
        <taxon>Insecta</taxon>
        <taxon>Pterygota</taxon>
        <taxon>Neoptera</taxon>
        <taxon>Endopterygota</taxon>
        <taxon>Hymenoptera</taxon>
        <taxon>Apocrita</taxon>
        <taxon>Aculeata</taxon>
        <taxon>Formicoidea</taxon>
        <taxon>Formicidae</taxon>
        <taxon>Formicinae</taxon>
        <taxon>Lasius</taxon>
        <taxon>Lasius</taxon>
    </lineage>
</organism>
<evidence type="ECO:0000256" key="3">
    <source>
        <dbReference type="SAM" id="MobiDB-lite"/>
    </source>
</evidence>
<dbReference type="STRING" id="67767.A0A0J7NQF5"/>
<accession>A0A0J7NQF5</accession>
<sequence length="229" mass="25803">ELRTKRPFKIWDSWRNVRKGLVVSNFEELIVRGKEKLGVPQNENVSLVLESDGTQVEDGEYFKTLGNNTILLLLRHGERWCPTGVDIIRAAISAIPKIVCETIHALELHDETPSWKIMDNKGRVTVVLHWDQRSSSSSQVQQQQSKAGQDAQTSKYSPTKKVDLSGAQRPSLVIQTSLDKLGYDGKATHLPGEIGPTRYTSPRITVINHDDMVLKLMVSLVQAFPLFRF</sequence>
<feature type="domain" description="CIDE-N" evidence="4">
    <location>
        <begin position="4"/>
        <end position="82"/>
    </location>
</feature>
<comment type="caution">
    <text evidence="5">The sequence shown here is derived from an EMBL/GenBank/DDBJ whole genome shotgun (WGS) entry which is preliminary data.</text>
</comment>
<keyword evidence="1 2" id="KW-0053">Apoptosis</keyword>
<dbReference type="PaxDb" id="67767-A0A0J7NQF5"/>
<dbReference type="Pfam" id="PF02017">
    <property type="entry name" value="CIDE-N"/>
    <property type="match status" value="1"/>
</dbReference>
<dbReference type="AlphaFoldDB" id="A0A0J7NQF5"/>
<reference evidence="5 6" key="1">
    <citation type="submission" date="2015-04" db="EMBL/GenBank/DDBJ databases">
        <title>Lasius niger genome sequencing.</title>
        <authorList>
            <person name="Konorov E.A."/>
            <person name="Nikitin M.A."/>
            <person name="Kirill M.V."/>
            <person name="Chang P."/>
        </authorList>
    </citation>
    <scope>NUCLEOTIDE SEQUENCE [LARGE SCALE GENOMIC DNA]</scope>
    <source>
        <tissue evidence="5">Whole</tissue>
    </source>
</reference>
<dbReference type="Proteomes" id="UP000036403">
    <property type="component" value="Unassembled WGS sequence"/>
</dbReference>
<evidence type="ECO:0000256" key="2">
    <source>
        <dbReference type="PROSITE-ProRule" id="PRU00447"/>
    </source>
</evidence>
<dbReference type="PANTHER" id="PTHR12306">
    <property type="entry name" value="CELL DEATH ACTIVATOR CIDE"/>
    <property type="match status" value="1"/>
</dbReference>
<dbReference type="GO" id="GO:0042981">
    <property type="term" value="P:regulation of apoptotic process"/>
    <property type="evidence" value="ECO:0007669"/>
    <property type="project" value="TreeGrafter"/>
</dbReference>
<proteinExistence type="predicted"/>
<dbReference type="EMBL" id="LBMM01002554">
    <property type="protein sequence ID" value="KMQ94670.1"/>
    <property type="molecule type" value="Genomic_DNA"/>
</dbReference>
<dbReference type="GO" id="GO:0006915">
    <property type="term" value="P:apoptotic process"/>
    <property type="evidence" value="ECO:0007669"/>
    <property type="project" value="UniProtKB-UniRule"/>
</dbReference>
<protein>
    <submittedName>
        <fullName evidence="5">Cell death activator cide-b</fullName>
    </submittedName>
</protein>
<dbReference type="Gene3D" id="3.10.20.10">
    <property type="match status" value="1"/>
</dbReference>
<dbReference type="CDD" id="cd01615">
    <property type="entry name" value="CIDE_N"/>
    <property type="match status" value="1"/>
</dbReference>
<name>A0A0J7NQF5_LASNI</name>
<dbReference type="SUPFAM" id="SSF54277">
    <property type="entry name" value="CAD &amp; PB1 domains"/>
    <property type="match status" value="1"/>
</dbReference>
<feature type="compositionally biased region" description="Low complexity" evidence="3">
    <location>
        <begin position="135"/>
        <end position="145"/>
    </location>
</feature>